<evidence type="ECO:0000313" key="1">
    <source>
        <dbReference type="EMBL" id="AVO22873.1"/>
    </source>
</evidence>
<dbReference type="EMBL" id="MG973030">
    <property type="protein sequence ID" value="AVO22873.1"/>
    <property type="molecule type" value="Genomic_DNA"/>
</dbReference>
<dbReference type="GeneID" id="55607822"/>
<keyword evidence="2" id="KW-1185">Reference proteome</keyword>
<accession>A0A2P1JU67</accession>
<evidence type="ECO:0000313" key="2">
    <source>
        <dbReference type="Proteomes" id="UP000242372"/>
    </source>
</evidence>
<dbReference type="RefSeq" id="YP_009837629.1">
    <property type="nucleotide sequence ID" value="NC_048702.1"/>
</dbReference>
<protein>
    <submittedName>
        <fullName evidence="1">Uncharacterized protein</fullName>
    </submittedName>
</protein>
<reference evidence="1 2" key="1">
    <citation type="submission" date="2018-02" db="EMBL/GenBank/DDBJ databases">
        <title>Complete Genome Sequences of Erwinia amylovora Phages vB_EamP-S2 and vB_EamM-Bue1.</title>
        <authorList>
            <person name="Knecht L.E."/>
        </authorList>
    </citation>
    <scope>NUCLEOTIDE SEQUENCE [LARGE SCALE GENOMIC DNA]</scope>
</reference>
<name>A0A2P1JU67_9CAUD</name>
<proteinExistence type="predicted"/>
<dbReference type="Proteomes" id="UP000242372">
    <property type="component" value="Segment"/>
</dbReference>
<organism evidence="1 2">
    <name type="scientific">Erwinia phage vB_EamM-Bue1</name>
    <dbReference type="NCBI Taxonomy" id="2099338"/>
    <lineage>
        <taxon>Viruses</taxon>
        <taxon>Duplodnaviria</taxon>
        <taxon>Heunggongvirae</taxon>
        <taxon>Uroviricota</taxon>
        <taxon>Caudoviricetes</taxon>
        <taxon>Pantevenvirales</taxon>
        <taxon>Ackermannviridae</taxon>
        <taxon>Nezavisimistyvirus</taxon>
        <taxon>Nezavisimistyvirus bue1</taxon>
    </lineage>
</organism>
<dbReference type="KEGG" id="vg:55607822"/>
<sequence>MSQQFFEMLKDKEAVEGVSEWLKSQEQTVNVGQVQGDFDEHIESSTGWLLRLLQSAPKQLEWADHLAISEAPSVDECIRNFLEDQTEDNAVCMIREIIEQAAKHASK</sequence>